<evidence type="ECO:0000313" key="2">
    <source>
        <dbReference type="EMBL" id="PAP76661.1"/>
    </source>
</evidence>
<name>A0A271IZJ2_9BACT</name>
<dbReference type="Gene3D" id="3.60.15.10">
    <property type="entry name" value="Ribonuclease Z/Hydroxyacylglutathione hydrolase-like"/>
    <property type="match status" value="1"/>
</dbReference>
<dbReference type="AlphaFoldDB" id="A0A271IZJ2"/>
<sequence>MSLSRNLVAGGLVAGAVGGTLAALRHPTFGAAPEGARLDRMRRSPQWDGGAFRNPLPMRSSGSPGAIWEWFFGGDGLRTPDAPIPTVARTRADFEAPQRLRLTWLGHGTTLVEIAGRRLLIDPVFSRNASPGPLFGVARFFEPPLRLAEVPDLDAVVLTHDHYDHLDHATVRRLADRVPRWVCPLGVGAHLERWGVPADRITECDWWDEAEVAGIRLVCTPARHFSGRFLDDRNRTLWSGWAVLADEARLYATGDGGFGPHFSEVGERLGPFDATLAEVGAYNATWADVHMGPEQAVRAVEEARGGLLVPVHWGTFNLAFHGWTEPAERVVVAAEAAGVPVCVPRPGESIEPTAPPAVERWWPELPWKSADESPVVSSGLDGAVAQAGLSEAA</sequence>
<accession>A0A271IZJ2</accession>
<dbReference type="PANTHER" id="PTHR15032:SF4">
    <property type="entry name" value="N-ACYL-PHOSPHATIDYLETHANOLAMINE-HYDROLYZING PHOSPHOLIPASE D"/>
    <property type="match status" value="1"/>
</dbReference>
<dbReference type="Pfam" id="PF12706">
    <property type="entry name" value="Lactamase_B_2"/>
    <property type="match status" value="1"/>
</dbReference>
<dbReference type="GO" id="GO:0005737">
    <property type="term" value="C:cytoplasm"/>
    <property type="evidence" value="ECO:0007669"/>
    <property type="project" value="TreeGrafter"/>
</dbReference>
<reference evidence="2 3" key="1">
    <citation type="submission" date="2016-11" db="EMBL/GenBank/DDBJ databases">
        <title>Study of marine rhodopsin-containing bacteria.</title>
        <authorList>
            <person name="Yoshizawa S."/>
            <person name="Kumagai Y."/>
            <person name="Kogure K."/>
        </authorList>
    </citation>
    <scope>NUCLEOTIDE SEQUENCE [LARGE SCALE GENOMIC DNA]</scope>
    <source>
        <strain evidence="2 3">SAORIC-28</strain>
    </source>
</reference>
<dbReference type="InterPro" id="IPR001279">
    <property type="entry name" value="Metallo-B-lactamas"/>
</dbReference>
<protein>
    <recommendedName>
        <fullName evidence="1">Metallo-beta-lactamase domain-containing protein</fullName>
    </recommendedName>
</protein>
<dbReference type="SUPFAM" id="SSF56281">
    <property type="entry name" value="Metallo-hydrolase/oxidoreductase"/>
    <property type="match status" value="1"/>
</dbReference>
<dbReference type="EMBL" id="MQWD01000001">
    <property type="protein sequence ID" value="PAP76661.1"/>
    <property type="molecule type" value="Genomic_DNA"/>
</dbReference>
<proteinExistence type="predicted"/>
<evidence type="ECO:0000259" key="1">
    <source>
        <dbReference type="Pfam" id="PF12706"/>
    </source>
</evidence>
<organism evidence="2 3">
    <name type="scientific">Rubrivirga marina</name>
    <dbReference type="NCBI Taxonomy" id="1196024"/>
    <lineage>
        <taxon>Bacteria</taxon>
        <taxon>Pseudomonadati</taxon>
        <taxon>Rhodothermota</taxon>
        <taxon>Rhodothermia</taxon>
        <taxon>Rhodothermales</taxon>
        <taxon>Rubricoccaceae</taxon>
        <taxon>Rubrivirga</taxon>
    </lineage>
</organism>
<evidence type="ECO:0000313" key="3">
    <source>
        <dbReference type="Proteomes" id="UP000216339"/>
    </source>
</evidence>
<feature type="domain" description="Metallo-beta-lactamase" evidence="1">
    <location>
        <begin position="117"/>
        <end position="313"/>
    </location>
</feature>
<dbReference type="Proteomes" id="UP000216339">
    <property type="component" value="Unassembled WGS sequence"/>
</dbReference>
<keyword evidence="3" id="KW-1185">Reference proteome</keyword>
<dbReference type="OrthoDB" id="9805728at2"/>
<dbReference type="InterPro" id="IPR036866">
    <property type="entry name" value="RibonucZ/Hydroxyglut_hydro"/>
</dbReference>
<comment type="caution">
    <text evidence="2">The sequence shown here is derived from an EMBL/GenBank/DDBJ whole genome shotgun (WGS) entry which is preliminary data.</text>
</comment>
<gene>
    <name evidence="2" type="ORF">BSZ37_09505</name>
</gene>
<dbReference type="PANTHER" id="PTHR15032">
    <property type="entry name" value="N-ACYL-PHOSPHATIDYLETHANOLAMINE-HYDROLYZING PHOSPHOLIPASE D"/>
    <property type="match status" value="1"/>
</dbReference>